<accession>A0A2J6R7N9</accession>
<keyword evidence="2" id="KW-1133">Transmembrane helix</keyword>
<feature type="compositionally biased region" description="Polar residues" evidence="1">
    <location>
        <begin position="1"/>
        <end position="14"/>
    </location>
</feature>
<gene>
    <name evidence="3" type="ORF">L207DRAFT_570237</name>
</gene>
<feature type="region of interest" description="Disordered" evidence="1">
    <location>
        <begin position="1"/>
        <end position="59"/>
    </location>
</feature>
<organism evidence="3 4">
    <name type="scientific">Hyaloscypha variabilis (strain UAMH 11265 / GT02V1 / F)</name>
    <name type="common">Meliniomyces variabilis</name>
    <dbReference type="NCBI Taxonomy" id="1149755"/>
    <lineage>
        <taxon>Eukaryota</taxon>
        <taxon>Fungi</taxon>
        <taxon>Dikarya</taxon>
        <taxon>Ascomycota</taxon>
        <taxon>Pezizomycotina</taxon>
        <taxon>Leotiomycetes</taxon>
        <taxon>Helotiales</taxon>
        <taxon>Hyaloscyphaceae</taxon>
        <taxon>Hyaloscypha</taxon>
        <taxon>Hyaloscypha variabilis</taxon>
    </lineage>
</organism>
<keyword evidence="2" id="KW-0812">Transmembrane</keyword>
<reference evidence="3 4" key="1">
    <citation type="submission" date="2016-04" db="EMBL/GenBank/DDBJ databases">
        <title>A degradative enzymes factory behind the ericoid mycorrhizal symbiosis.</title>
        <authorList>
            <consortium name="DOE Joint Genome Institute"/>
            <person name="Martino E."/>
            <person name="Morin E."/>
            <person name="Grelet G."/>
            <person name="Kuo A."/>
            <person name="Kohler A."/>
            <person name="Daghino S."/>
            <person name="Barry K."/>
            <person name="Choi C."/>
            <person name="Cichocki N."/>
            <person name="Clum A."/>
            <person name="Copeland A."/>
            <person name="Hainaut M."/>
            <person name="Haridas S."/>
            <person name="Labutti K."/>
            <person name="Lindquist E."/>
            <person name="Lipzen A."/>
            <person name="Khouja H.-R."/>
            <person name="Murat C."/>
            <person name="Ohm R."/>
            <person name="Olson A."/>
            <person name="Spatafora J."/>
            <person name="Veneault-Fourrey C."/>
            <person name="Henrissat B."/>
            <person name="Grigoriev I."/>
            <person name="Martin F."/>
            <person name="Perotto S."/>
        </authorList>
    </citation>
    <scope>NUCLEOTIDE SEQUENCE [LARGE SCALE GENOMIC DNA]</scope>
    <source>
        <strain evidence="3 4">F</strain>
    </source>
</reference>
<dbReference type="AlphaFoldDB" id="A0A2J6R7N9"/>
<feature type="transmembrane region" description="Helical" evidence="2">
    <location>
        <begin position="299"/>
        <end position="318"/>
    </location>
</feature>
<dbReference type="Proteomes" id="UP000235786">
    <property type="component" value="Unassembled WGS sequence"/>
</dbReference>
<proteinExistence type="predicted"/>
<name>A0A2J6R7N9_HYAVF</name>
<feature type="transmembrane region" description="Helical" evidence="2">
    <location>
        <begin position="330"/>
        <end position="351"/>
    </location>
</feature>
<evidence type="ECO:0000313" key="3">
    <source>
        <dbReference type="EMBL" id="PMD34529.1"/>
    </source>
</evidence>
<evidence type="ECO:0000256" key="1">
    <source>
        <dbReference type="SAM" id="MobiDB-lite"/>
    </source>
</evidence>
<sequence>MTPEQTEGTPSIKQESLHVDEEEVIPTGTSTALRQPPQPLQGQEAAIDPTGSTAEKAGPRNRILFKPAPEFHENTGLHSAVVNFNPPRRAHCARVPDELDLKFDFPDLNYNGKRHDHRSWSYQRAVKSSDLERGLKHMYVVFGIFPGGEARPVERLVVMKSTEHLLWRLWWEWVRLRGMRYIFSLKGVKGLGLYECNWLMGTHIRIPLDPQTERILNQLYNYFTRYHTSSAANRRFADWVHENLNHSSYEAAHPSAETIANMNQFDKFGNWQPRPEHSQHDENCALSLELVIGWSTFRVSLAVLAPVTLSLVVGAWYQKATGDVGTAWVLATYVITTAGILAALLALLTGLENKS</sequence>
<evidence type="ECO:0000256" key="2">
    <source>
        <dbReference type="SAM" id="Phobius"/>
    </source>
</evidence>
<dbReference type="OrthoDB" id="5420013at2759"/>
<keyword evidence="2" id="KW-0472">Membrane</keyword>
<keyword evidence="4" id="KW-1185">Reference proteome</keyword>
<dbReference type="EMBL" id="KZ613953">
    <property type="protein sequence ID" value="PMD34529.1"/>
    <property type="molecule type" value="Genomic_DNA"/>
</dbReference>
<protein>
    <submittedName>
        <fullName evidence="3">Uncharacterized protein</fullName>
    </submittedName>
</protein>
<dbReference type="STRING" id="1149755.A0A2J6R7N9"/>
<evidence type="ECO:0000313" key="4">
    <source>
        <dbReference type="Proteomes" id="UP000235786"/>
    </source>
</evidence>